<dbReference type="InterPro" id="IPR041583">
    <property type="entry name" value="TetR_C_31"/>
</dbReference>
<dbReference type="PROSITE" id="PS50977">
    <property type="entry name" value="HTH_TETR_2"/>
    <property type="match status" value="1"/>
</dbReference>
<dbReference type="RefSeq" id="WP_378485812.1">
    <property type="nucleotide sequence ID" value="NZ_JBHUFB010000010.1"/>
</dbReference>
<dbReference type="Pfam" id="PF17940">
    <property type="entry name" value="TetR_C_31"/>
    <property type="match status" value="1"/>
</dbReference>
<evidence type="ECO:0000256" key="1">
    <source>
        <dbReference type="ARBA" id="ARBA00023125"/>
    </source>
</evidence>
<evidence type="ECO:0000313" key="5">
    <source>
        <dbReference type="Proteomes" id="UP001597286"/>
    </source>
</evidence>
<feature type="DNA-binding region" description="H-T-H motif" evidence="2">
    <location>
        <begin position="28"/>
        <end position="47"/>
    </location>
</feature>
<dbReference type="InterPro" id="IPR009057">
    <property type="entry name" value="Homeodomain-like_sf"/>
</dbReference>
<protein>
    <submittedName>
        <fullName evidence="4">TetR/AcrR family transcriptional regulator</fullName>
    </submittedName>
</protein>
<dbReference type="Pfam" id="PF00440">
    <property type="entry name" value="TetR_N"/>
    <property type="match status" value="1"/>
</dbReference>
<comment type="caution">
    <text evidence="4">The sequence shown here is derived from an EMBL/GenBank/DDBJ whole genome shotgun (WGS) entry which is preliminary data.</text>
</comment>
<keyword evidence="1 2" id="KW-0238">DNA-binding</keyword>
<dbReference type="SUPFAM" id="SSF46689">
    <property type="entry name" value="Homeodomain-like"/>
    <property type="match status" value="1"/>
</dbReference>
<keyword evidence="5" id="KW-1185">Reference proteome</keyword>
<dbReference type="InterPro" id="IPR001647">
    <property type="entry name" value="HTH_TetR"/>
</dbReference>
<accession>A0ABW4P5Q4</accession>
<name>A0ABW4P5Q4_9NOCA</name>
<organism evidence="4 5">
    <name type="scientific">Rhodococcus gannanensis</name>
    <dbReference type="NCBI Taxonomy" id="1960308"/>
    <lineage>
        <taxon>Bacteria</taxon>
        <taxon>Bacillati</taxon>
        <taxon>Actinomycetota</taxon>
        <taxon>Actinomycetes</taxon>
        <taxon>Mycobacteriales</taxon>
        <taxon>Nocardiaceae</taxon>
        <taxon>Rhodococcus</taxon>
    </lineage>
</organism>
<reference evidence="5" key="1">
    <citation type="journal article" date="2019" name="Int. J. Syst. Evol. Microbiol.">
        <title>The Global Catalogue of Microorganisms (GCM) 10K type strain sequencing project: providing services to taxonomists for standard genome sequencing and annotation.</title>
        <authorList>
            <consortium name="The Broad Institute Genomics Platform"/>
            <consortium name="The Broad Institute Genome Sequencing Center for Infectious Disease"/>
            <person name="Wu L."/>
            <person name="Ma J."/>
        </authorList>
    </citation>
    <scope>NUCLEOTIDE SEQUENCE [LARGE SCALE GENOMIC DNA]</scope>
    <source>
        <strain evidence="5">DT72</strain>
    </source>
</reference>
<feature type="domain" description="HTH tetR-type" evidence="3">
    <location>
        <begin position="5"/>
        <end position="65"/>
    </location>
</feature>
<evidence type="ECO:0000259" key="3">
    <source>
        <dbReference type="PROSITE" id="PS50977"/>
    </source>
</evidence>
<dbReference type="Gene3D" id="1.10.357.10">
    <property type="entry name" value="Tetracycline Repressor, domain 2"/>
    <property type="match status" value="1"/>
</dbReference>
<proteinExistence type="predicted"/>
<gene>
    <name evidence="4" type="ORF">ACFSJG_14055</name>
</gene>
<evidence type="ECO:0000256" key="2">
    <source>
        <dbReference type="PROSITE-ProRule" id="PRU00335"/>
    </source>
</evidence>
<dbReference type="EMBL" id="JBHUFB010000010">
    <property type="protein sequence ID" value="MFD1813343.1"/>
    <property type="molecule type" value="Genomic_DNA"/>
</dbReference>
<evidence type="ECO:0000313" key="4">
    <source>
        <dbReference type="EMBL" id="MFD1813343.1"/>
    </source>
</evidence>
<dbReference type="Proteomes" id="UP001597286">
    <property type="component" value="Unassembled WGS sequence"/>
</dbReference>
<sequence length="194" mass="20846">MTERPSRRDLICRAAVELAAEGGNHAVTHQAIDARLGLARGSTSYYYRTRAALVSATITHLAERSRTQFLGLVPSEPPRTARDAAGVIAGYLGALVADRRTDVLARYAFVSDAVADERLRSELASCLFSVEAARALMDVLAVDDADASARDLVSLCEGLVFDLVCGTRSLRDADPRTEVEAAVGGWIRTLVPSR</sequence>